<evidence type="ECO:0000256" key="3">
    <source>
        <dbReference type="ARBA" id="ARBA00022490"/>
    </source>
</evidence>
<dbReference type="PANTHER" id="PTHR13759">
    <property type="entry name" value="TWINFILIN"/>
    <property type="match status" value="1"/>
</dbReference>
<dbReference type="CDD" id="cd11285">
    <property type="entry name" value="ADF_Twf-N_like"/>
    <property type="match status" value="1"/>
</dbReference>
<dbReference type="GO" id="GO:0003785">
    <property type="term" value="F:actin monomer binding"/>
    <property type="evidence" value="ECO:0007669"/>
    <property type="project" value="TreeGrafter"/>
</dbReference>
<dbReference type="InterPro" id="IPR028458">
    <property type="entry name" value="Twinfilin"/>
</dbReference>
<evidence type="ECO:0000313" key="10">
    <source>
        <dbReference type="Proteomes" id="UP001362899"/>
    </source>
</evidence>
<dbReference type="InterPro" id="IPR002108">
    <property type="entry name" value="ADF-H"/>
</dbReference>
<keyword evidence="10" id="KW-1185">Reference proteome</keyword>
<dbReference type="AlphaFoldDB" id="A0AAV5RMA7"/>
<keyword evidence="6" id="KW-0206">Cytoskeleton</keyword>
<evidence type="ECO:0000259" key="8">
    <source>
        <dbReference type="PROSITE" id="PS51263"/>
    </source>
</evidence>
<comment type="caution">
    <text evidence="9">The sequence shown here is derived from an EMBL/GenBank/DDBJ whole genome shotgun (WGS) entry which is preliminary data.</text>
</comment>
<dbReference type="Gene3D" id="3.40.20.10">
    <property type="entry name" value="Severin"/>
    <property type="match status" value="2"/>
</dbReference>
<evidence type="ECO:0000256" key="7">
    <source>
        <dbReference type="ARBA" id="ARBA00038532"/>
    </source>
</evidence>
<comment type="subunit">
    <text evidence="7">Interacts with G-actin; ADP-actin form.</text>
</comment>
<comment type="subcellular location">
    <subcellularLocation>
        <location evidence="1">Cytoplasm</location>
        <location evidence="1">Cytoskeleton</location>
    </subcellularLocation>
</comment>
<evidence type="ECO:0000313" key="9">
    <source>
        <dbReference type="EMBL" id="GMM51776.1"/>
    </source>
</evidence>
<dbReference type="GO" id="GO:0005884">
    <property type="term" value="C:actin filament"/>
    <property type="evidence" value="ECO:0007669"/>
    <property type="project" value="TreeGrafter"/>
</dbReference>
<name>A0AAV5RMA7_STABA</name>
<evidence type="ECO:0000256" key="6">
    <source>
        <dbReference type="ARBA" id="ARBA00023212"/>
    </source>
</evidence>
<dbReference type="Pfam" id="PF00241">
    <property type="entry name" value="Cofilin_ADF"/>
    <property type="match status" value="2"/>
</dbReference>
<accession>A0AAV5RMA7</accession>
<organism evidence="9 10">
    <name type="scientific">Starmerella bacillaris</name>
    <name type="common">Yeast</name>
    <name type="synonym">Candida zemplinina</name>
    <dbReference type="NCBI Taxonomy" id="1247836"/>
    <lineage>
        <taxon>Eukaryota</taxon>
        <taxon>Fungi</taxon>
        <taxon>Dikarya</taxon>
        <taxon>Ascomycota</taxon>
        <taxon>Saccharomycotina</taxon>
        <taxon>Dipodascomycetes</taxon>
        <taxon>Dipodascales</taxon>
        <taxon>Trichomonascaceae</taxon>
        <taxon>Starmerella</taxon>
    </lineage>
</organism>
<dbReference type="InterPro" id="IPR029006">
    <property type="entry name" value="ADF-H/Gelsolin-like_dom_sf"/>
</dbReference>
<feature type="domain" description="ADF-H" evidence="8">
    <location>
        <begin position="6"/>
        <end position="130"/>
    </location>
</feature>
<dbReference type="PANTHER" id="PTHR13759:SF1">
    <property type="entry name" value="TWINFILIN"/>
    <property type="match status" value="1"/>
</dbReference>
<comment type="similarity">
    <text evidence="2">Belongs to the actin-binding proteins ADF family. Twinfilin subfamily.</text>
</comment>
<evidence type="ECO:0000256" key="1">
    <source>
        <dbReference type="ARBA" id="ARBA00004245"/>
    </source>
</evidence>
<dbReference type="GO" id="GO:0005737">
    <property type="term" value="C:cytoplasm"/>
    <property type="evidence" value="ECO:0007669"/>
    <property type="project" value="TreeGrafter"/>
</dbReference>
<gene>
    <name evidence="9" type="ORF">DASB73_027390</name>
</gene>
<evidence type="ECO:0000256" key="5">
    <source>
        <dbReference type="ARBA" id="ARBA00023203"/>
    </source>
</evidence>
<dbReference type="GO" id="GO:0030042">
    <property type="term" value="P:actin filament depolymerization"/>
    <property type="evidence" value="ECO:0007669"/>
    <property type="project" value="TreeGrafter"/>
</dbReference>
<protein>
    <submittedName>
        <fullName evidence="9">Twf1 protein</fullName>
    </submittedName>
</protein>
<dbReference type="Proteomes" id="UP001362899">
    <property type="component" value="Unassembled WGS sequence"/>
</dbReference>
<evidence type="ECO:0000256" key="2">
    <source>
        <dbReference type="ARBA" id="ARBA00009557"/>
    </source>
</evidence>
<reference evidence="9 10" key="1">
    <citation type="journal article" date="2023" name="Elife">
        <title>Identification of key yeast species and microbe-microbe interactions impacting larval growth of Drosophila in the wild.</title>
        <authorList>
            <person name="Mure A."/>
            <person name="Sugiura Y."/>
            <person name="Maeda R."/>
            <person name="Honda K."/>
            <person name="Sakurai N."/>
            <person name="Takahashi Y."/>
            <person name="Watada M."/>
            <person name="Katoh T."/>
            <person name="Gotoh A."/>
            <person name="Gotoh Y."/>
            <person name="Taniguchi I."/>
            <person name="Nakamura K."/>
            <person name="Hayashi T."/>
            <person name="Katayama T."/>
            <person name="Uemura T."/>
            <person name="Hattori Y."/>
        </authorList>
    </citation>
    <scope>NUCLEOTIDE SEQUENCE [LARGE SCALE GENOMIC DNA]</scope>
    <source>
        <strain evidence="9 10">SB-73</strain>
    </source>
</reference>
<dbReference type="PROSITE" id="PS51263">
    <property type="entry name" value="ADF_H"/>
    <property type="match status" value="1"/>
</dbReference>
<sequence>MSSQSGISVSEDLASKFPEFVKSDDVAAVLIIDHDKEHVDLQSRISGEIDDIRDHLNEGKEARYIALRLPDTFAFVLFMPDQAPLSLKMKYASSHATIFRELGGSSLFSTTIFWTTLEEVSLEGLESHKAHEDAPAPLTEEEISLASVKENEIQGTRGTSVAGQSTLSIDANVSEKAAKSLDELKDGKALVFSVLSDGNETIELVNETDLADVASTLKDHDEPVYIVADISGKCIFAFVCPRTASIKQRMLYASTRISFLSYLKQKRTVDATVETFEPEKDLTESKLKEELNFDKSEELSAGISKLKFKKPKPLRRSRN</sequence>
<keyword evidence="5" id="KW-0009">Actin-binding</keyword>
<keyword evidence="4" id="KW-0677">Repeat</keyword>
<dbReference type="GO" id="GO:0051015">
    <property type="term" value="F:actin filament binding"/>
    <property type="evidence" value="ECO:0007669"/>
    <property type="project" value="TreeGrafter"/>
</dbReference>
<dbReference type="EMBL" id="BTGC01000008">
    <property type="protein sequence ID" value="GMM51776.1"/>
    <property type="molecule type" value="Genomic_DNA"/>
</dbReference>
<dbReference type="SMART" id="SM00102">
    <property type="entry name" value="ADF"/>
    <property type="match status" value="2"/>
</dbReference>
<keyword evidence="3" id="KW-0963">Cytoplasm</keyword>
<dbReference type="SUPFAM" id="SSF55753">
    <property type="entry name" value="Actin depolymerizing proteins"/>
    <property type="match status" value="2"/>
</dbReference>
<proteinExistence type="inferred from homology"/>
<dbReference type="GO" id="GO:0051016">
    <property type="term" value="P:barbed-end actin filament capping"/>
    <property type="evidence" value="ECO:0007669"/>
    <property type="project" value="TreeGrafter"/>
</dbReference>
<evidence type="ECO:0000256" key="4">
    <source>
        <dbReference type="ARBA" id="ARBA00022737"/>
    </source>
</evidence>